<dbReference type="Pfam" id="PF03878">
    <property type="entry name" value="YIF1"/>
    <property type="match status" value="1"/>
</dbReference>
<keyword evidence="9" id="KW-0333">Golgi apparatus</keyword>
<feature type="transmembrane region" description="Helical" evidence="11">
    <location>
        <begin position="23"/>
        <end position="43"/>
    </location>
</feature>
<evidence type="ECO:0000256" key="11">
    <source>
        <dbReference type="SAM" id="Phobius"/>
    </source>
</evidence>
<evidence type="ECO:0000256" key="6">
    <source>
        <dbReference type="ARBA" id="ARBA00022824"/>
    </source>
</evidence>
<dbReference type="GO" id="GO:0005789">
    <property type="term" value="C:endoplasmic reticulum membrane"/>
    <property type="evidence" value="ECO:0007669"/>
    <property type="project" value="UniProtKB-SubCell"/>
</dbReference>
<evidence type="ECO:0000256" key="1">
    <source>
        <dbReference type="ARBA" id="ARBA00004477"/>
    </source>
</evidence>
<evidence type="ECO:0000256" key="3">
    <source>
        <dbReference type="ARBA" id="ARBA00009727"/>
    </source>
</evidence>
<keyword evidence="13" id="KW-1185">Reference proteome</keyword>
<dbReference type="PANTHER" id="PTHR14083:SF0">
    <property type="entry name" value="YIP1D-INTERACTING FACTOR 1, ISOFORM C"/>
    <property type="match status" value="1"/>
</dbReference>
<reference evidence="12" key="1">
    <citation type="submission" date="2020-06" db="EMBL/GenBank/DDBJ databases">
        <title>WGS assembly of Ceratodon purpureus strain R40.</title>
        <authorList>
            <person name="Carey S.B."/>
            <person name="Jenkins J."/>
            <person name="Shu S."/>
            <person name="Lovell J.T."/>
            <person name="Sreedasyam A."/>
            <person name="Maumus F."/>
            <person name="Tiley G.P."/>
            <person name="Fernandez-Pozo N."/>
            <person name="Barry K."/>
            <person name="Chen C."/>
            <person name="Wang M."/>
            <person name="Lipzen A."/>
            <person name="Daum C."/>
            <person name="Saski C.A."/>
            <person name="Payton A.C."/>
            <person name="Mcbreen J.C."/>
            <person name="Conrad R.E."/>
            <person name="Kollar L.M."/>
            <person name="Olsson S."/>
            <person name="Huttunen S."/>
            <person name="Landis J.B."/>
            <person name="Wickett N.J."/>
            <person name="Johnson M.G."/>
            <person name="Rensing S.A."/>
            <person name="Grimwood J."/>
            <person name="Schmutz J."/>
            <person name="Mcdaniel S.F."/>
        </authorList>
    </citation>
    <scope>NUCLEOTIDE SEQUENCE</scope>
    <source>
        <strain evidence="12">R40</strain>
    </source>
</reference>
<sequence length="108" mass="12211">MVRNQGCSRGCNLEYRKLQSDQTILLTMSFMYGAGSGILATYLGNSRDYVQSNVSRYFATHDIQYYFQVTDQYIKNKLKVVLCPFPSSHSKLSSSSCLTSCNLKLLRG</sequence>
<evidence type="ECO:0000256" key="10">
    <source>
        <dbReference type="ARBA" id="ARBA00023136"/>
    </source>
</evidence>
<gene>
    <name evidence="12" type="ORF">KC19_3G011800</name>
</gene>
<protein>
    <submittedName>
        <fullName evidence="12">Uncharacterized protein</fullName>
    </submittedName>
</protein>
<dbReference type="GO" id="GO:0005793">
    <property type="term" value="C:endoplasmic reticulum-Golgi intermediate compartment"/>
    <property type="evidence" value="ECO:0007669"/>
    <property type="project" value="TreeGrafter"/>
</dbReference>
<dbReference type="PANTHER" id="PTHR14083">
    <property type="entry name" value="YIP1 INTERACTING FACTOR HOMOLOG YIF1 PROTEIN"/>
    <property type="match status" value="1"/>
</dbReference>
<comment type="subcellular location">
    <subcellularLocation>
        <location evidence="1">Endoplasmic reticulum membrane</location>
        <topology evidence="1">Multi-pass membrane protein</topology>
    </subcellularLocation>
    <subcellularLocation>
        <location evidence="2">Golgi apparatus membrane</location>
        <topology evidence="2">Multi-pass membrane protein</topology>
    </subcellularLocation>
</comment>
<dbReference type="EMBL" id="CM026423">
    <property type="protein sequence ID" value="KAG0581816.1"/>
    <property type="molecule type" value="Genomic_DNA"/>
</dbReference>
<dbReference type="Proteomes" id="UP000822688">
    <property type="component" value="Chromosome 3"/>
</dbReference>
<dbReference type="AlphaFoldDB" id="A0A8T0IG22"/>
<evidence type="ECO:0000256" key="4">
    <source>
        <dbReference type="ARBA" id="ARBA00022448"/>
    </source>
</evidence>
<name>A0A8T0IG22_CERPU</name>
<comment type="caution">
    <text evidence="12">The sequence shown here is derived from an EMBL/GenBank/DDBJ whole genome shotgun (WGS) entry which is preliminary data.</text>
</comment>
<keyword evidence="7" id="KW-0653">Protein transport</keyword>
<evidence type="ECO:0000313" key="12">
    <source>
        <dbReference type="EMBL" id="KAG0581816.1"/>
    </source>
</evidence>
<keyword evidence="10 11" id="KW-0472">Membrane</keyword>
<dbReference type="GO" id="GO:0000139">
    <property type="term" value="C:Golgi membrane"/>
    <property type="evidence" value="ECO:0007669"/>
    <property type="project" value="UniProtKB-SubCell"/>
</dbReference>
<dbReference type="GO" id="GO:0015031">
    <property type="term" value="P:protein transport"/>
    <property type="evidence" value="ECO:0007669"/>
    <property type="project" value="UniProtKB-KW"/>
</dbReference>
<dbReference type="GO" id="GO:0006888">
    <property type="term" value="P:endoplasmic reticulum to Golgi vesicle-mediated transport"/>
    <property type="evidence" value="ECO:0007669"/>
    <property type="project" value="InterPro"/>
</dbReference>
<accession>A0A8T0IG22</accession>
<organism evidence="12 13">
    <name type="scientific">Ceratodon purpureus</name>
    <name type="common">Fire moss</name>
    <name type="synonym">Dicranum purpureum</name>
    <dbReference type="NCBI Taxonomy" id="3225"/>
    <lineage>
        <taxon>Eukaryota</taxon>
        <taxon>Viridiplantae</taxon>
        <taxon>Streptophyta</taxon>
        <taxon>Embryophyta</taxon>
        <taxon>Bryophyta</taxon>
        <taxon>Bryophytina</taxon>
        <taxon>Bryopsida</taxon>
        <taxon>Dicranidae</taxon>
        <taxon>Pseudoditrichales</taxon>
        <taxon>Ditrichaceae</taxon>
        <taxon>Ceratodon</taxon>
    </lineage>
</organism>
<evidence type="ECO:0000256" key="2">
    <source>
        <dbReference type="ARBA" id="ARBA00004653"/>
    </source>
</evidence>
<evidence type="ECO:0000256" key="7">
    <source>
        <dbReference type="ARBA" id="ARBA00022927"/>
    </source>
</evidence>
<evidence type="ECO:0000313" key="13">
    <source>
        <dbReference type="Proteomes" id="UP000822688"/>
    </source>
</evidence>
<dbReference type="InterPro" id="IPR005578">
    <property type="entry name" value="Yif1_fam"/>
</dbReference>
<keyword evidence="5 11" id="KW-0812">Transmembrane</keyword>
<evidence type="ECO:0000256" key="5">
    <source>
        <dbReference type="ARBA" id="ARBA00022692"/>
    </source>
</evidence>
<keyword evidence="4" id="KW-0813">Transport</keyword>
<evidence type="ECO:0000256" key="9">
    <source>
        <dbReference type="ARBA" id="ARBA00023034"/>
    </source>
</evidence>
<keyword evidence="6" id="KW-0256">Endoplasmic reticulum</keyword>
<evidence type="ECO:0000256" key="8">
    <source>
        <dbReference type="ARBA" id="ARBA00022989"/>
    </source>
</evidence>
<dbReference type="GO" id="GO:0030134">
    <property type="term" value="C:COPII-coated ER to Golgi transport vesicle"/>
    <property type="evidence" value="ECO:0007669"/>
    <property type="project" value="TreeGrafter"/>
</dbReference>
<keyword evidence="8 11" id="KW-1133">Transmembrane helix</keyword>
<comment type="similarity">
    <text evidence="3">Belongs to the YIF1 family.</text>
</comment>
<proteinExistence type="inferred from homology"/>